<protein>
    <submittedName>
        <fullName evidence="4">Chemotaxis protein CheC</fullName>
    </submittedName>
</protein>
<name>A0ABT9VLA7_9BACI</name>
<dbReference type="CDD" id="cd17909">
    <property type="entry name" value="CheC_ClassI"/>
    <property type="match status" value="1"/>
</dbReference>
<keyword evidence="1" id="KW-0145">Chemotaxis</keyword>
<dbReference type="SUPFAM" id="SSF103039">
    <property type="entry name" value="CheC-like"/>
    <property type="match status" value="1"/>
</dbReference>
<keyword evidence="5" id="KW-1185">Reference proteome</keyword>
<dbReference type="RefSeq" id="WP_419151356.1">
    <property type="nucleotide sequence ID" value="NZ_JAUSTR010000001.1"/>
</dbReference>
<accession>A0ABT9VLA7</accession>
<dbReference type="PANTHER" id="PTHR43693">
    <property type="entry name" value="PROTEIN PHOSPHATASE CHEZ"/>
    <property type="match status" value="1"/>
</dbReference>
<evidence type="ECO:0000256" key="1">
    <source>
        <dbReference type="ARBA" id="ARBA00022500"/>
    </source>
</evidence>
<dbReference type="InterPro" id="IPR050992">
    <property type="entry name" value="CheZ_family_phosphatases"/>
</dbReference>
<dbReference type="PANTHER" id="PTHR43693:SF1">
    <property type="entry name" value="PROTEIN PHOSPHATASE CHEZ"/>
    <property type="match status" value="1"/>
</dbReference>
<dbReference type="InterPro" id="IPR028976">
    <property type="entry name" value="CheC-like_sf"/>
</dbReference>
<sequence>MSLFFDFSTRQLDLLKEIGNIGAGNAATALSNMLNKKIYMKVPDVKIGSFNEIIDIVGSEEEVIAIYFRLEGDISGSMFFVLSVKQAERYLKELLGSMSVFNKYEITEIETSALQELGNILMGSYVAALADLTKLLIHPSVPSLSFDMFGAIISHGFIELSQNSDRALIIDTVIKDDEQPEDDFLSGHIFFMPNVDVYKKIFEKLEVS</sequence>
<evidence type="ECO:0000313" key="5">
    <source>
        <dbReference type="Proteomes" id="UP001225646"/>
    </source>
</evidence>
<feature type="domain" description="CheC-like protein" evidence="3">
    <location>
        <begin position="11"/>
        <end position="47"/>
    </location>
</feature>
<evidence type="ECO:0000313" key="4">
    <source>
        <dbReference type="EMBL" id="MDQ0161758.1"/>
    </source>
</evidence>
<evidence type="ECO:0000259" key="3">
    <source>
        <dbReference type="Pfam" id="PF04509"/>
    </source>
</evidence>
<organism evidence="4 5">
    <name type="scientific">Aeribacillus alveayuensis</name>
    <dbReference type="NCBI Taxonomy" id="279215"/>
    <lineage>
        <taxon>Bacteria</taxon>
        <taxon>Bacillati</taxon>
        <taxon>Bacillota</taxon>
        <taxon>Bacilli</taxon>
        <taxon>Bacillales</taxon>
        <taxon>Bacillaceae</taxon>
        <taxon>Aeribacillus</taxon>
    </lineage>
</organism>
<gene>
    <name evidence="4" type="ORF">J2S06_000828</name>
</gene>
<feature type="domain" description="CheC-like protein" evidence="3">
    <location>
        <begin position="109"/>
        <end position="145"/>
    </location>
</feature>
<proteinExistence type="predicted"/>
<keyword evidence="2" id="KW-0378">Hydrolase</keyword>
<dbReference type="EMBL" id="JAUSTR010000001">
    <property type="protein sequence ID" value="MDQ0161758.1"/>
    <property type="molecule type" value="Genomic_DNA"/>
</dbReference>
<dbReference type="InterPro" id="IPR007597">
    <property type="entry name" value="CheC"/>
</dbReference>
<reference evidence="4 5" key="1">
    <citation type="submission" date="2023-07" db="EMBL/GenBank/DDBJ databases">
        <title>Genomic Encyclopedia of Type Strains, Phase IV (KMG-IV): sequencing the most valuable type-strain genomes for metagenomic binning, comparative biology and taxonomic classification.</title>
        <authorList>
            <person name="Goeker M."/>
        </authorList>
    </citation>
    <scope>NUCLEOTIDE SEQUENCE [LARGE SCALE GENOMIC DNA]</scope>
    <source>
        <strain evidence="4 5">DSM 19092</strain>
    </source>
</reference>
<dbReference type="Gene3D" id="3.40.1550.10">
    <property type="entry name" value="CheC-like"/>
    <property type="match status" value="1"/>
</dbReference>
<dbReference type="Pfam" id="PF04509">
    <property type="entry name" value="CheC"/>
    <property type="match status" value="2"/>
</dbReference>
<dbReference type="Proteomes" id="UP001225646">
    <property type="component" value="Unassembled WGS sequence"/>
</dbReference>
<comment type="caution">
    <text evidence="4">The sequence shown here is derived from an EMBL/GenBank/DDBJ whole genome shotgun (WGS) entry which is preliminary data.</text>
</comment>
<evidence type="ECO:0000256" key="2">
    <source>
        <dbReference type="ARBA" id="ARBA00022801"/>
    </source>
</evidence>